<dbReference type="EMBL" id="SWKU01000047">
    <property type="protein sequence ID" value="KAF2993830.1"/>
    <property type="molecule type" value="Genomic_DNA"/>
</dbReference>
<dbReference type="PANTHER" id="PTHR13789">
    <property type="entry name" value="MONOOXYGENASE"/>
    <property type="match status" value="1"/>
</dbReference>
<dbReference type="Gene3D" id="3.50.50.60">
    <property type="entry name" value="FAD/NAD(P)-binding domain"/>
    <property type="match status" value="2"/>
</dbReference>
<feature type="domain" description="FAD-binding" evidence="6">
    <location>
        <begin position="4"/>
        <end position="170"/>
    </location>
</feature>
<keyword evidence="8" id="KW-1185">Reference proteome</keyword>
<keyword evidence="5" id="KW-0503">Monooxygenase</keyword>
<dbReference type="Pfam" id="PF01494">
    <property type="entry name" value="FAD_binding_3"/>
    <property type="match status" value="1"/>
</dbReference>
<evidence type="ECO:0000313" key="7">
    <source>
        <dbReference type="EMBL" id="KAF2993830.1"/>
    </source>
</evidence>
<keyword evidence="4" id="KW-0560">Oxidoreductase</keyword>
<dbReference type="PANTHER" id="PTHR13789:SF215">
    <property type="entry name" value="FAD-BINDING DOMAIN-CONTAINING PROTEIN-RELATED"/>
    <property type="match status" value="1"/>
</dbReference>
<dbReference type="GO" id="GO:0071949">
    <property type="term" value="F:FAD binding"/>
    <property type="evidence" value="ECO:0007669"/>
    <property type="project" value="InterPro"/>
</dbReference>
<evidence type="ECO:0000256" key="3">
    <source>
        <dbReference type="ARBA" id="ARBA00022827"/>
    </source>
</evidence>
<dbReference type="GO" id="GO:0004497">
    <property type="term" value="F:monooxygenase activity"/>
    <property type="evidence" value="ECO:0007669"/>
    <property type="project" value="UniProtKB-KW"/>
</dbReference>
<dbReference type="Proteomes" id="UP000801428">
    <property type="component" value="Unassembled WGS sequence"/>
</dbReference>
<organism evidence="7 8">
    <name type="scientific">Curvularia kusanoi</name>
    <name type="common">Cochliobolus kusanoi</name>
    <dbReference type="NCBI Taxonomy" id="90978"/>
    <lineage>
        <taxon>Eukaryota</taxon>
        <taxon>Fungi</taxon>
        <taxon>Dikarya</taxon>
        <taxon>Ascomycota</taxon>
        <taxon>Pezizomycotina</taxon>
        <taxon>Dothideomycetes</taxon>
        <taxon>Pleosporomycetidae</taxon>
        <taxon>Pleosporales</taxon>
        <taxon>Pleosporineae</taxon>
        <taxon>Pleosporaceae</taxon>
        <taxon>Curvularia</taxon>
    </lineage>
</organism>
<evidence type="ECO:0000256" key="4">
    <source>
        <dbReference type="ARBA" id="ARBA00023002"/>
    </source>
</evidence>
<dbReference type="PRINTS" id="PR00420">
    <property type="entry name" value="RNGMNOXGNASE"/>
</dbReference>
<dbReference type="InterPro" id="IPR050493">
    <property type="entry name" value="FAD-dep_Monooxygenase_BioMet"/>
</dbReference>
<dbReference type="InterPro" id="IPR036188">
    <property type="entry name" value="FAD/NAD-bd_sf"/>
</dbReference>
<comment type="caution">
    <text evidence="7">The sequence shown here is derived from an EMBL/GenBank/DDBJ whole genome shotgun (WGS) entry which is preliminary data.</text>
</comment>
<gene>
    <name evidence="7" type="ORF">E8E13_002324</name>
</gene>
<dbReference type="InterPro" id="IPR002938">
    <property type="entry name" value="FAD-bd"/>
</dbReference>
<comment type="similarity">
    <text evidence="1">Belongs to the paxM FAD-dependent monooxygenase family.</text>
</comment>
<dbReference type="SUPFAM" id="SSF51905">
    <property type="entry name" value="FAD/NAD(P)-binding domain"/>
    <property type="match status" value="1"/>
</dbReference>
<dbReference type="AlphaFoldDB" id="A0A9P4T4I3"/>
<protein>
    <recommendedName>
        <fullName evidence="6">FAD-binding domain-containing protein</fullName>
    </recommendedName>
</protein>
<evidence type="ECO:0000256" key="1">
    <source>
        <dbReference type="ARBA" id="ARBA00007992"/>
    </source>
</evidence>
<dbReference type="OrthoDB" id="9993796at2759"/>
<evidence type="ECO:0000259" key="6">
    <source>
        <dbReference type="Pfam" id="PF01494"/>
    </source>
</evidence>
<keyword evidence="2" id="KW-0285">Flavoprotein</keyword>
<evidence type="ECO:0000256" key="5">
    <source>
        <dbReference type="ARBA" id="ARBA00023033"/>
    </source>
</evidence>
<evidence type="ECO:0000313" key="8">
    <source>
        <dbReference type="Proteomes" id="UP000801428"/>
    </source>
</evidence>
<keyword evidence="3" id="KW-0274">FAD</keyword>
<sequence>MPLKVIVVGAGLGGLVAAIALAREGHDVEIFEKSAFSNEVGAAIHLAPNASRILRTWGIDLNKASPSQCTCIAIWSKEGKYLKELVSKNLQAEMGTEDDWFQVHRVDLHKMLRSHATESALGRRVNLSLSCPVLSVDVDLGKVHLEDGRDFQADLVVGADGLHSKTVNAMCQEPPLKISTGQMCYRFLVPVEKAEREPEIGNLLGKLGLQSANVFSSEERRLVMYPCRSGELLNIAGIVPEHQGQGGAQAFEDAAALGALFTADTRIEDIDQRLKMYNKIRYQHAVTVMFMSRVADDKRQQVLEDLKRFVPNATCPTDMAQLTWRSDPIKTAKEELGLLV</sequence>
<proteinExistence type="inferred from homology"/>
<name>A0A9P4T4I3_CURKU</name>
<reference evidence="7" key="1">
    <citation type="submission" date="2019-04" db="EMBL/GenBank/DDBJ databases">
        <title>Sequencing of skin fungus with MAO and IRED activity.</title>
        <authorList>
            <person name="Marsaioli A.J."/>
            <person name="Bonatto J.M.C."/>
            <person name="Reis Junior O."/>
        </authorList>
    </citation>
    <scope>NUCLEOTIDE SEQUENCE</scope>
    <source>
        <strain evidence="7">30M1</strain>
    </source>
</reference>
<evidence type="ECO:0000256" key="2">
    <source>
        <dbReference type="ARBA" id="ARBA00022630"/>
    </source>
</evidence>
<accession>A0A9P4T4I3</accession>